<accession>A0ABM7R791</accession>
<keyword evidence="1" id="KW-0732">Signal</keyword>
<feature type="chain" id="PRO_5046529752" evidence="1">
    <location>
        <begin position="25"/>
        <end position="529"/>
    </location>
</feature>
<reference evidence="2 3" key="1">
    <citation type="submission" date="2021-06" db="EMBL/GenBank/DDBJ databases">
        <title>Complete genome of Haloferula helveola possessing various polysaccharide degrading enzymes.</title>
        <authorList>
            <person name="Takami H."/>
            <person name="Huang C."/>
            <person name="Hamasaki K."/>
        </authorList>
    </citation>
    <scope>NUCLEOTIDE SEQUENCE [LARGE SCALE GENOMIC DNA]</scope>
    <source>
        <strain evidence="2 3">CN-1</strain>
    </source>
</reference>
<dbReference type="EMBL" id="AP024702">
    <property type="protein sequence ID" value="BCX46572.1"/>
    <property type="molecule type" value="Genomic_DNA"/>
</dbReference>
<evidence type="ECO:0000256" key="1">
    <source>
        <dbReference type="SAM" id="SignalP"/>
    </source>
</evidence>
<evidence type="ECO:0000313" key="2">
    <source>
        <dbReference type="EMBL" id="BCX46572.1"/>
    </source>
</evidence>
<sequence length="529" mass="55744">MIAASKAFGATLFFSILSSSALFATDAALTSPEPGSTLANSTVTFTWTAGPGGYYLYVGTSVGSFDIHNSGYIAPGTLSRQVTGVPTASPVYVRLWCETSSGSGQYYIDDYTFNTDIDGDGIRDSIDPNPGVADPMVVRSGSDHILTVLGSGRVAVIESASLFGSTFDDMSTTEARGVAQRVYEHFQDDFDFIMIASNQASVPGGSYYGRFYNARNDIGGIGKSTFDSTALFGSSGQLQGAIHLTSTGGLIGGPSLHELAHNWGNSMASVPTAVGGHWGYSNIGGQLGGWAPGTLESLGGNLYRAKNPRTLTFQGFGGNANGGNSLPYSQFELYTMGLIDAEDITQEIKVANGFAWADYATGQFTATSITSLTMAEVVSTDGARTPDSSTSQKDFRVLYLILTDGPLTLGEWADFDADVEVFARNAASGGSSYNFWEATGGLATLTMDGLIESLVPEEFRIDSLVFLPGTPRTVRVSIMSELGKNYTLEHATTLSGWIDGASTAGTGGTIQLDHVVGTAPKMQFRVRAD</sequence>
<organism evidence="2 3">
    <name type="scientific">Haloferula helveola</name>
    <dbReference type="NCBI Taxonomy" id="490095"/>
    <lineage>
        <taxon>Bacteria</taxon>
        <taxon>Pseudomonadati</taxon>
        <taxon>Verrucomicrobiota</taxon>
        <taxon>Verrucomicrobiia</taxon>
        <taxon>Verrucomicrobiales</taxon>
        <taxon>Verrucomicrobiaceae</taxon>
        <taxon>Haloferula</taxon>
    </lineage>
</organism>
<dbReference type="RefSeq" id="WP_338688280.1">
    <property type="nucleotide sequence ID" value="NZ_AP024702.1"/>
</dbReference>
<dbReference type="Proteomes" id="UP001374893">
    <property type="component" value="Chromosome"/>
</dbReference>
<gene>
    <name evidence="2" type="ORF">HAHE_04800</name>
</gene>
<protein>
    <submittedName>
        <fullName evidence="2">Uncharacterized protein</fullName>
    </submittedName>
</protein>
<evidence type="ECO:0000313" key="3">
    <source>
        <dbReference type="Proteomes" id="UP001374893"/>
    </source>
</evidence>
<proteinExistence type="predicted"/>
<feature type="signal peptide" evidence="1">
    <location>
        <begin position="1"/>
        <end position="24"/>
    </location>
</feature>
<name>A0ABM7R791_9BACT</name>
<keyword evidence="3" id="KW-1185">Reference proteome</keyword>